<dbReference type="AlphaFoldDB" id="A0A2T0A7Z4"/>
<accession>A0A2T0A7Z4</accession>
<name>A0A2T0A7Z4_RHOTO</name>
<gene>
    <name evidence="1" type="ORF">AAT19DRAFT_14491</name>
</gene>
<dbReference type="EMBL" id="LCTV02000006">
    <property type="protein sequence ID" value="PRQ74138.1"/>
    <property type="molecule type" value="Genomic_DNA"/>
</dbReference>
<evidence type="ECO:0000313" key="1">
    <source>
        <dbReference type="EMBL" id="PRQ74138.1"/>
    </source>
</evidence>
<comment type="caution">
    <text evidence="1">The sequence shown here is derived from an EMBL/GenBank/DDBJ whole genome shotgun (WGS) entry which is preliminary data.</text>
</comment>
<sequence length="122" mass="13601">MLCNSPRTTPNGTRQSQLECKSCAMVVLRPLNSSLTDKLKEHLERCRARLAATGQQTLGQAGIQGVAPILADEVIQVIVCWAAEDGRPFRITHDRQMEQYRIRVVNMARALAREMLKGPDLS</sequence>
<dbReference type="Proteomes" id="UP000239560">
    <property type="component" value="Unassembled WGS sequence"/>
</dbReference>
<reference evidence="1 2" key="1">
    <citation type="journal article" date="2018" name="Elife">
        <title>Functional genomics of lipid metabolism in the oleaginous yeast Rhodosporidium toruloides.</title>
        <authorList>
            <person name="Coradetti S.T."/>
            <person name="Pinel D."/>
            <person name="Geiselman G."/>
            <person name="Ito M."/>
            <person name="Mondo S."/>
            <person name="Reilly M.C."/>
            <person name="Cheng Y.F."/>
            <person name="Bauer S."/>
            <person name="Grigoriev I."/>
            <person name="Gladden J.M."/>
            <person name="Simmons B.A."/>
            <person name="Brem R."/>
            <person name="Arkin A.P."/>
            <person name="Skerker J.M."/>
        </authorList>
    </citation>
    <scope>NUCLEOTIDE SEQUENCE [LARGE SCALE GENOMIC DNA]</scope>
    <source>
        <strain evidence="1 2">NBRC 0880</strain>
    </source>
</reference>
<protein>
    <submittedName>
        <fullName evidence="1">Uncharacterized protein</fullName>
    </submittedName>
</protein>
<proteinExistence type="predicted"/>
<organism evidence="1 2">
    <name type="scientific">Rhodotorula toruloides</name>
    <name type="common">Yeast</name>
    <name type="synonym">Rhodosporidium toruloides</name>
    <dbReference type="NCBI Taxonomy" id="5286"/>
    <lineage>
        <taxon>Eukaryota</taxon>
        <taxon>Fungi</taxon>
        <taxon>Dikarya</taxon>
        <taxon>Basidiomycota</taxon>
        <taxon>Pucciniomycotina</taxon>
        <taxon>Microbotryomycetes</taxon>
        <taxon>Sporidiobolales</taxon>
        <taxon>Sporidiobolaceae</taxon>
        <taxon>Rhodotorula</taxon>
    </lineage>
</organism>
<evidence type="ECO:0000313" key="2">
    <source>
        <dbReference type="Proteomes" id="UP000239560"/>
    </source>
</evidence>